<dbReference type="EMBL" id="NFLJ01000008">
    <property type="protein sequence ID" value="OUQ35411.1"/>
    <property type="molecule type" value="Genomic_DNA"/>
</dbReference>
<gene>
    <name evidence="1" type="ORF">B5E75_03925</name>
</gene>
<dbReference type="Pfam" id="PF11428">
    <property type="entry name" value="DUF3196"/>
    <property type="match status" value="1"/>
</dbReference>
<keyword evidence="2" id="KW-1185">Reference proteome</keyword>
<evidence type="ECO:0000313" key="1">
    <source>
        <dbReference type="EMBL" id="OUQ35411.1"/>
    </source>
</evidence>
<accession>A0A1Y4T2J6</accession>
<dbReference type="OrthoDB" id="388669at2"/>
<comment type="caution">
    <text evidence="1">The sequence shown here is derived from an EMBL/GenBank/DDBJ whole genome shotgun (WGS) entry which is preliminary data.</text>
</comment>
<proteinExistence type="predicted"/>
<reference evidence="1 2" key="1">
    <citation type="journal article" date="2018" name="BMC Genomics">
        <title>Whole genome sequencing and function prediction of 133 gut anaerobes isolated from chicken caecum in pure cultures.</title>
        <authorList>
            <person name="Medvecky M."/>
            <person name="Cejkova D."/>
            <person name="Polansky O."/>
            <person name="Karasova D."/>
            <person name="Kubasova T."/>
            <person name="Cizek A."/>
            <person name="Rychlik I."/>
        </authorList>
    </citation>
    <scope>NUCLEOTIDE SEQUENCE [LARGE SCALE GENOMIC DNA]</scope>
    <source>
        <strain evidence="1 2">An13</strain>
    </source>
</reference>
<dbReference type="Proteomes" id="UP000195305">
    <property type="component" value="Unassembled WGS sequence"/>
</dbReference>
<name>A0A1Y4T2J6_9FIRM</name>
<dbReference type="AlphaFoldDB" id="A0A1Y4T2J6"/>
<dbReference type="SUPFAM" id="SSF116965">
    <property type="entry name" value="Hypothetical protein MPN330"/>
    <property type="match status" value="1"/>
</dbReference>
<organism evidence="1 2">
    <name type="scientific">Massilimicrobiota timonensis</name>
    <dbReference type="NCBI Taxonomy" id="1776392"/>
    <lineage>
        <taxon>Bacteria</taxon>
        <taxon>Bacillati</taxon>
        <taxon>Bacillota</taxon>
        <taxon>Erysipelotrichia</taxon>
        <taxon>Erysipelotrichales</taxon>
        <taxon>Erysipelotrichaceae</taxon>
        <taxon>Massilimicrobiota</taxon>
    </lineage>
</organism>
<dbReference type="InterPro" id="IPR024503">
    <property type="entry name" value="DUF3196"/>
</dbReference>
<protein>
    <submittedName>
        <fullName evidence="1">Uncharacterized protein</fullName>
    </submittedName>
</protein>
<dbReference type="RefSeq" id="WP_087357487.1">
    <property type="nucleotide sequence ID" value="NZ_JACJKO010000001.1"/>
</dbReference>
<sequence>MIEELIENGEYLQALKHLHDMNDETTRYLRLVCLIGLGEYEKARVEGIHAKSLAKETYYDVVSMYIMALKELGCYEEAIDLLIEELSMPYIPYQYENLFNTAYDEILLEKKEARYEVESQNQIFSVEEIEQLLNKKDCNEDLLYMAIDQLQQLNVRMLIPTIREYLIDPHKHFFAKTLLIEIMIDQQVDEEMEVEKFGQYYSFNPSYMPLVLEQLAYQGILKYLENALESENPSLFEQCQEYLEYLLYSFYPQEIDEMDFNVWAAAIHYYVATLLSIDVDLSELEILYYCDLEAIEEQILALKQVEC</sequence>
<evidence type="ECO:0000313" key="2">
    <source>
        <dbReference type="Proteomes" id="UP000195305"/>
    </source>
</evidence>